<keyword evidence="5" id="KW-0106">Calcium</keyword>
<dbReference type="AlphaFoldDB" id="A0A9P6DSC5"/>
<keyword evidence="9" id="KW-1185">Reference proteome</keyword>
<evidence type="ECO:0000256" key="4">
    <source>
        <dbReference type="ARBA" id="ARBA00022737"/>
    </source>
</evidence>
<dbReference type="InterPro" id="IPR051426">
    <property type="entry name" value="Peflin/Sorcin_CaBP"/>
</dbReference>
<dbReference type="GO" id="GO:0005509">
    <property type="term" value="F:calcium ion binding"/>
    <property type="evidence" value="ECO:0007669"/>
    <property type="project" value="InterPro"/>
</dbReference>
<gene>
    <name evidence="8" type="ORF">BS47DRAFT_1332284</name>
</gene>
<dbReference type="PANTHER" id="PTHR46212">
    <property type="entry name" value="PEFLIN"/>
    <property type="match status" value="1"/>
</dbReference>
<dbReference type="PANTHER" id="PTHR46212:SF3">
    <property type="entry name" value="GH27120P"/>
    <property type="match status" value="1"/>
</dbReference>
<evidence type="ECO:0000256" key="2">
    <source>
        <dbReference type="ARBA" id="ARBA00022490"/>
    </source>
</evidence>
<evidence type="ECO:0000256" key="3">
    <source>
        <dbReference type="ARBA" id="ARBA00022723"/>
    </source>
</evidence>
<feature type="compositionally biased region" description="Polar residues" evidence="6">
    <location>
        <begin position="23"/>
        <end position="46"/>
    </location>
</feature>
<evidence type="ECO:0000256" key="6">
    <source>
        <dbReference type="SAM" id="MobiDB-lite"/>
    </source>
</evidence>
<dbReference type="SUPFAM" id="SSF47473">
    <property type="entry name" value="EF-hand"/>
    <property type="match status" value="1"/>
</dbReference>
<evidence type="ECO:0000259" key="7">
    <source>
        <dbReference type="PROSITE" id="PS50222"/>
    </source>
</evidence>
<evidence type="ECO:0000313" key="9">
    <source>
        <dbReference type="Proteomes" id="UP000886523"/>
    </source>
</evidence>
<dbReference type="Proteomes" id="UP000886523">
    <property type="component" value="Unassembled WGS sequence"/>
</dbReference>
<dbReference type="InterPro" id="IPR011992">
    <property type="entry name" value="EF-hand-dom_pair"/>
</dbReference>
<dbReference type="OrthoDB" id="186625at2759"/>
<keyword evidence="4" id="KW-0677">Repeat</keyword>
<dbReference type="SMART" id="SM00054">
    <property type="entry name" value="EFh"/>
    <property type="match status" value="3"/>
</dbReference>
<feature type="domain" description="EF-hand" evidence="7">
    <location>
        <begin position="128"/>
        <end position="163"/>
    </location>
</feature>
<evidence type="ECO:0000256" key="1">
    <source>
        <dbReference type="ARBA" id="ARBA00004496"/>
    </source>
</evidence>
<dbReference type="GO" id="GO:0048306">
    <property type="term" value="F:calcium-dependent protein binding"/>
    <property type="evidence" value="ECO:0007669"/>
    <property type="project" value="UniProtKB-ARBA"/>
</dbReference>
<dbReference type="GO" id="GO:0005737">
    <property type="term" value="C:cytoplasm"/>
    <property type="evidence" value="ECO:0007669"/>
    <property type="project" value="UniProtKB-SubCell"/>
</dbReference>
<reference evidence="8" key="1">
    <citation type="journal article" date="2020" name="Nat. Commun.">
        <title>Large-scale genome sequencing of mycorrhizal fungi provides insights into the early evolution of symbiotic traits.</title>
        <authorList>
            <person name="Miyauchi S."/>
            <person name="Kiss E."/>
            <person name="Kuo A."/>
            <person name="Drula E."/>
            <person name="Kohler A."/>
            <person name="Sanchez-Garcia M."/>
            <person name="Morin E."/>
            <person name="Andreopoulos B."/>
            <person name="Barry K.W."/>
            <person name="Bonito G."/>
            <person name="Buee M."/>
            <person name="Carver A."/>
            <person name="Chen C."/>
            <person name="Cichocki N."/>
            <person name="Clum A."/>
            <person name="Culley D."/>
            <person name="Crous P.W."/>
            <person name="Fauchery L."/>
            <person name="Girlanda M."/>
            <person name="Hayes R.D."/>
            <person name="Keri Z."/>
            <person name="LaButti K."/>
            <person name="Lipzen A."/>
            <person name="Lombard V."/>
            <person name="Magnuson J."/>
            <person name="Maillard F."/>
            <person name="Murat C."/>
            <person name="Nolan M."/>
            <person name="Ohm R.A."/>
            <person name="Pangilinan J."/>
            <person name="Pereira M.F."/>
            <person name="Perotto S."/>
            <person name="Peter M."/>
            <person name="Pfister S."/>
            <person name="Riley R."/>
            <person name="Sitrit Y."/>
            <person name="Stielow J.B."/>
            <person name="Szollosi G."/>
            <person name="Zifcakova L."/>
            <person name="Stursova M."/>
            <person name="Spatafora J.W."/>
            <person name="Tedersoo L."/>
            <person name="Vaario L.M."/>
            <person name="Yamada A."/>
            <person name="Yan M."/>
            <person name="Wang P."/>
            <person name="Xu J."/>
            <person name="Bruns T."/>
            <person name="Baldrian P."/>
            <person name="Vilgalys R."/>
            <person name="Dunand C."/>
            <person name="Henrissat B."/>
            <person name="Grigoriev I.V."/>
            <person name="Hibbett D."/>
            <person name="Nagy L.G."/>
            <person name="Martin F.M."/>
        </authorList>
    </citation>
    <scope>NUCLEOTIDE SEQUENCE</scope>
    <source>
        <strain evidence="8">UP504</strain>
    </source>
</reference>
<dbReference type="InterPro" id="IPR002048">
    <property type="entry name" value="EF_hand_dom"/>
</dbReference>
<accession>A0A9P6DSC5</accession>
<name>A0A9P6DSC5_9AGAM</name>
<sequence>MSPSLPPYPNGGRPARRRPSVNAGLSAQIPPTYTGGNPGSSNQGQYPTPRTGFGGTPPPPGADRVLWGWFMSVDTDGSGSIHVDELQKALVNGNWSSFDLDTCKMLLNIFDVRKTGSLAFPKFCGMWTYIQEWQNVFRHFDTDSSGSIEGEELANALARFGYGLSPYLLSLVEKKYATIPLKPILPTPIWPPIDCRFVRACVVIKTLTDTFQSLDVDHNGRVSLNYDQFLQLDSLISLKKHRHRPVTKAIAYENDEDTDDTSHSRVILSARPECLPFPVLFMHCNLCNLWAGSMYAFSYFLLQGLRSTLEDYTMDN</sequence>
<dbReference type="InterPro" id="IPR018247">
    <property type="entry name" value="EF_Hand_1_Ca_BS"/>
</dbReference>
<dbReference type="Pfam" id="PF13202">
    <property type="entry name" value="EF-hand_5"/>
    <property type="match status" value="1"/>
</dbReference>
<dbReference type="PROSITE" id="PS00018">
    <property type="entry name" value="EF_HAND_1"/>
    <property type="match status" value="1"/>
</dbReference>
<dbReference type="PROSITE" id="PS50222">
    <property type="entry name" value="EF_HAND_2"/>
    <property type="match status" value="2"/>
</dbReference>
<keyword evidence="2" id="KW-0963">Cytoplasm</keyword>
<protein>
    <recommendedName>
        <fullName evidence="7">EF-hand domain-containing protein</fullName>
    </recommendedName>
</protein>
<evidence type="ECO:0000313" key="8">
    <source>
        <dbReference type="EMBL" id="KAF9509394.1"/>
    </source>
</evidence>
<dbReference type="Gene3D" id="1.10.238.10">
    <property type="entry name" value="EF-hand"/>
    <property type="match status" value="1"/>
</dbReference>
<feature type="region of interest" description="Disordered" evidence="6">
    <location>
        <begin position="1"/>
        <end position="58"/>
    </location>
</feature>
<dbReference type="EMBL" id="MU129036">
    <property type="protein sequence ID" value="KAF9509394.1"/>
    <property type="molecule type" value="Genomic_DNA"/>
</dbReference>
<dbReference type="CDD" id="cd16180">
    <property type="entry name" value="EFh_PEF_Group_I"/>
    <property type="match status" value="1"/>
</dbReference>
<dbReference type="Pfam" id="PF13499">
    <property type="entry name" value="EF-hand_7"/>
    <property type="match status" value="1"/>
</dbReference>
<keyword evidence="3" id="KW-0479">Metal-binding</keyword>
<feature type="domain" description="EF-hand" evidence="7">
    <location>
        <begin position="61"/>
        <end position="96"/>
    </location>
</feature>
<comment type="caution">
    <text evidence="8">The sequence shown here is derived from an EMBL/GenBank/DDBJ whole genome shotgun (WGS) entry which is preliminary data.</text>
</comment>
<proteinExistence type="predicted"/>
<evidence type="ECO:0000256" key="5">
    <source>
        <dbReference type="ARBA" id="ARBA00022837"/>
    </source>
</evidence>
<organism evidence="8 9">
    <name type="scientific">Hydnum rufescens UP504</name>
    <dbReference type="NCBI Taxonomy" id="1448309"/>
    <lineage>
        <taxon>Eukaryota</taxon>
        <taxon>Fungi</taxon>
        <taxon>Dikarya</taxon>
        <taxon>Basidiomycota</taxon>
        <taxon>Agaricomycotina</taxon>
        <taxon>Agaricomycetes</taxon>
        <taxon>Cantharellales</taxon>
        <taxon>Hydnaceae</taxon>
        <taxon>Hydnum</taxon>
    </lineage>
</organism>
<comment type="subcellular location">
    <subcellularLocation>
        <location evidence="1">Cytoplasm</location>
    </subcellularLocation>
</comment>